<comment type="caution">
    <text evidence="5">The sequence shown here is derived from an EMBL/GenBank/DDBJ whole genome shotgun (WGS) entry which is preliminary data.</text>
</comment>
<name>A0A1A6C4D5_9GAMM</name>
<evidence type="ECO:0000256" key="1">
    <source>
        <dbReference type="ARBA" id="ARBA00011245"/>
    </source>
</evidence>
<evidence type="ECO:0000256" key="3">
    <source>
        <dbReference type="ARBA" id="ARBA00022729"/>
    </source>
</evidence>
<evidence type="ECO:0008006" key="7">
    <source>
        <dbReference type="Google" id="ProtNLM"/>
    </source>
</evidence>
<sequence length="190" mass="20777">MAVLIVLLPWPAQAAATWTLGDLMHGFARIASASAQYTETRSSSFVDIPLISRGRFSYRAPDYLAKRADGGSGYIVRGNEVEVLGSQPARRLHLDNYPPLEALIAALRATLSGNTATLRRYFALKLTGTSAGWRLQLTPTGQELARYITGITLQGVANRLTRIDIQQGDGDHSELTLNHQVIRERPHPAA</sequence>
<dbReference type="OrthoDB" id="5795106at2"/>
<gene>
    <name evidence="5" type="ORF">Thpro_021742</name>
</gene>
<dbReference type="AlphaFoldDB" id="A0A1A6C4D5"/>
<comment type="subunit">
    <text evidence="1">Monomer.</text>
</comment>
<dbReference type="InterPro" id="IPR004564">
    <property type="entry name" value="OM_lipoprot_carrier_LolA-like"/>
</dbReference>
<dbReference type="SUPFAM" id="SSF89392">
    <property type="entry name" value="Prokaryotic lipoproteins and lipoprotein localization factors"/>
    <property type="match status" value="1"/>
</dbReference>
<keyword evidence="2" id="KW-0813">Transport</keyword>
<dbReference type="Pfam" id="PF19574">
    <property type="entry name" value="LolA_3"/>
    <property type="match status" value="1"/>
</dbReference>
<dbReference type="Gene3D" id="2.50.20.10">
    <property type="entry name" value="Lipoprotein localisation LolA/LolB/LppX"/>
    <property type="match status" value="1"/>
</dbReference>
<evidence type="ECO:0000313" key="5">
    <source>
        <dbReference type="EMBL" id="OBS09414.1"/>
    </source>
</evidence>
<protein>
    <recommendedName>
        <fullName evidence="7">Outer membrane lipoprotein carrier protein LolA</fullName>
    </recommendedName>
</protein>
<keyword evidence="4" id="KW-0653">Protein transport</keyword>
<dbReference type="EMBL" id="JQSG02000003">
    <property type="protein sequence ID" value="OBS09414.1"/>
    <property type="molecule type" value="Genomic_DNA"/>
</dbReference>
<organism evidence="5 6">
    <name type="scientific">Acidihalobacter prosperus</name>
    <dbReference type="NCBI Taxonomy" id="160660"/>
    <lineage>
        <taxon>Bacteria</taxon>
        <taxon>Pseudomonadati</taxon>
        <taxon>Pseudomonadota</taxon>
        <taxon>Gammaproteobacteria</taxon>
        <taxon>Chromatiales</taxon>
        <taxon>Ectothiorhodospiraceae</taxon>
        <taxon>Acidihalobacter</taxon>
    </lineage>
</organism>
<accession>A0A1A6C4D5</accession>
<evidence type="ECO:0000256" key="2">
    <source>
        <dbReference type="ARBA" id="ARBA00022448"/>
    </source>
</evidence>
<proteinExistence type="predicted"/>
<keyword evidence="6" id="KW-1185">Reference proteome</keyword>
<dbReference type="Proteomes" id="UP000029273">
    <property type="component" value="Unassembled WGS sequence"/>
</dbReference>
<dbReference type="CDD" id="cd16325">
    <property type="entry name" value="LolA"/>
    <property type="match status" value="1"/>
</dbReference>
<evidence type="ECO:0000313" key="6">
    <source>
        <dbReference type="Proteomes" id="UP000029273"/>
    </source>
</evidence>
<reference evidence="5 6" key="1">
    <citation type="journal article" date="2014" name="Genome Announc.">
        <title>Draft Genome Sequence of the Iron-Oxidizing, Acidophilic, and Halotolerant 'Thiobacillus prosperus' Type Strain DSM 5130.</title>
        <authorList>
            <person name="Ossandon F.J."/>
            <person name="Cardenas J.P."/>
            <person name="Corbett M."/>
            <person name="Quatrini R."/>
            <person name="Holmes D.S."/>
            <person name="Watkin E."/>
        </authorList>
    </citation>
    <scope>NUCLEOTIDE SEQUENCE [LARGE SCALE GENOMIC DNA]</scope>
    <source>
        <strain evidence="5 6">DSM 5130</strain>
    </source>
</reference>
<dbReference type="InterPro" id="IPR029046">
    <property type="entry name" value="LolA/LolB/LppX"/>
</dbReference>
<dbReference type="GO" id="GO:0015031">
    <property type="term" value="P:protein transport"/>
    <property type="evidence" value="ECO:0007669"/>
    <property type="project" value="UniProtKB-KW"/>
</dbReference>
<evidence type="ECO:0000256" key="4">
    <source>
        <dbReference type="ARBA" id="ARBA00022927"/>
    </source>
</evidence>
<dbReference type="RefSeq" id="WP_038088073.1">
    <property type="nucleotide sequence ID" value="NZ_JQSG02000003.1"/>
</dbReference>
<keyword evidence="3" id="KW-0732">Signal</keyword>